<dbReference type="RefSeq" id="WP_344978047.1">
    <property type="nucleotide sequence ID" value="NZ_BAAAVI010000049.1"/>
</dbReference>
<dbReference type="Pfam" id="PF11271">
    <property type="entry name" value="PorA"/>
    <property type="match status" value="1"/>
</dbReference>
<evidence type="ECO:0000256" key="1">
    <source>
        <dbReference type="SAM" id="MobiDB-lite"/>
    </source>
</evidence>
<evidence type="ECO:0000313" key="3">
    <source>
        <dbReference type="Proteomes" id="UP001500831"/>
    </source>
</evidence>
<proteinExistence type="predicted"/>
<evidence type="ECO:0008006" key="4">
    <source>
        <dbReference type="Google" id="ProtNLM"/>
    </source>
</evidence>
<feature type="compositionally biased region" description="Low complexity" evidence="1">
    <location>
        <begin position="380"/>
        <end position="390"/>
    </location>
</feature>
<dbReference type="InterPro" id="IPR021424">
    <property type="entry name" value="PorA"/>
</dbReference>
<gene>
    <name evidence="2" type="ORF">GCM10010517_57070</name>
</gene>
<comment type="caution">
    <text evidence="2">The sequence shown here is derived from an EMBL/GenBank/DDBJ whole genome shotgun (WGS) entry which is preliminary data.</text>
</comment>
<name>A0ABN3W4U4_9ACTN</name>
<accession>A0ABN3W4U4</accession>
<sequence length="398" mass="43044">MSRPRISRVAVLAGTGAFLLTFAALLRFFVYEGVLTLPLEQDRTYRLESPAATFFDTGTLVSRDQVRLVSTTTLSGDVAAGNGNVAVWTEFTSLTTASGERVDYHERRTAFDRRTAMAVDCCAGYVDDDSGAPQTGLAFRLPPRAQPRAYPMYDTVLRRPVPLLFEREDEVQGLRTYRYAYRAGPVKIEDTPVTIPGTLLGLPGARAVPVSRYAQVSRTLWVEPESGLTVRAEERHSQELRTLDGRGRLVSLRADLVTPLREVAGKVADARAFTRWVLVVRDVLPGLFLAAGLLLLVAAASPLGRLRRAGSASGDRPAAEPGAGADRTGPGSGTGSGPDPDPDPDRDRDRDRDSDSDRDRDPDRDPDPDPDPDRGPGPDLGPDPGSGTLPERVAREGT</sequence>
<dbReference type="EMBL" id="BAAAVI010000049">
    <property type="protein sequence ID" value="GAA2892537.1"/>
    <property type="molecule type" value="Genomic_DNA"/>
</dbReference>
<dbReference type="Proteomes" id="UP001500831">
    <property type="component" value="Unassembled WGS sequence"/>
</dbReference>
<protein>
    <recommendedName>
        <fullName evidence="4">DUF3068 domain-containing protein</fullName>
    </recommendedName>
</protein>
<evidence type="ECO:0000313" key="2">
    <source>
        <dbReference type="EMBL" id="GAA2892537.1"/>
    </source>
</evidence>
<feature type="region of interest" description="Disordered" evidence="1">
    <location>
        <begin position="307"/>
        <end position="398"/>
    </location>
</feature>
<organism evidence="2 3">
    <name type="scientific">Streptosporangium fragile</name>
    <dbReference type="NCBI Taxonomy" id="46186"/>
    <lineage>
        <taxon>Bacteria</taxon>
        <taxon>Bacillati</taxon>
        <taxon>Actinomycetota</taxon>
        <taxon>Actinomycetes</taxon>
        <taxon>Streptosporangiales</taxon>
        <taxon>Streptosporangiaceae</taxon>
        <taxon>Streptosporangium</taxon>
    </lineage>
</organism>
<feature type="compositionally biased region" description="Basic and acidic residues" evidence="1">
    <location>
        <begin position="343"/>
        <end position="376"/>
    </location>
</feature>
<keyword evidence="3" id="KW-1185">Reference proteome</keyword>
<reference evidence="2 3" key="1">
    <citation type="journal article" date="2019" name="Int. J. Syst. Evol. Microbiol.">
        <title>The Global Catalogue of Microorganisms (GCM) 10K type strain sequencing project: providing services to taxonomists for standard genome sequencing and annotation.</title>
        <authorList>
            <consortium name="The Broad Institute Genomics Platform"/>
            <consortium name="The Broad Institute Genome Sequencing Center for Infectious Disease"/>
            <person name="Wu L."/>
            <person name="Ma J."/>
        </authorList>
    </citation>
    <scope>NUCLEOTIDE SEQUENCE [LARGE SCALE GENOMIC DNA]</scope>
    <source>
        <strain evidence="2 3">JCM 6242</strain>
    </source>
</reference>